<dbReference type="AlphaFoldDB" id="A0A382K4X1"/>
<feature type="region of interest" description="Disordered" evidence="1">
    <location>
        <begin position="296"/>
        <end position="316"/>
    </location>
</feature>
<proteinExistence type="predicted"/>
<dbReference type="SUPFAM" id="SSF69318">
    <property type="entry name" value="Integrin alpha N-terminal domain"/>
    <property type="match status" value="1"/>
</dbReference>
<evidence type="ECO:0000256" key="1">
    <source>
        <dbReference type="SAM" id="MobiDB-lite"/>
    </source>
</evidence>
<accession>A0A382K4X1</accession>
<evidence type="ECO:0000313" key="2">
    <source>
        <dbReference type="EMBL" id="SVC19934.1"/>
    </source>
</evidence>
<name>A0A382K4X1_9ZZZZ</name>
<dbReference type="EMBL" id="UINC01078651">
    <property type="protein sequence ID" value="SVC19934.1"/>
    <property type="molecule type" value="Genomic_DNA"/>
</dbReference>
<feature type="non-terminal residue" evidence="2">
    <location>
        <position position="376"/>
    </location>
</feature>
<feature type="compositionally biased region" description="Basic and acidic residues" evidence="1">
    <location>
        <begin position="302"/>
        <end position="311"/>
    </location>
</feature>
<dbReference type="InterPro" id="IPR028994">
    <property type="entry name" value="Integrin_alpha_N"/>
</dbReference>
<organism evidence="2">
    <name type="scientific">marine metagenome</name>
    <dbReference type="NCBI Taxonomy" id="408172"/>
    <lineage>
        <taxon>unclassified sequences</taxon>
        <taxon>metagenomes</taxon>
        <taxon>ecological metagenomes</taxon>
    </lineage>
</organism>
<sequence length="376" mass="40251">MADYYGTDEDDIIDGSELSSDISNVYPKKGNDQLTNLNGQTVVASPGNDSISGTNVQYAFWNATESPVINLLEGWADDGFGYRDTISGITTIHGTSLGMTITGTSAYEHVLLFGGNNTFNMGGGDDKITYHLLNSTDYVISSVGDEIHVTNSSLNTLDIITGVKEIVFSGDNKTIDIDFLLETVKTEIKGTIHTFNDDTIAPAYTYVGVSHEAKLVSWFSQAVIFLDINQDGIKDVIAPMWKGYGTGIDTSTPFIALTTKDGTLTYDAEINATMPITTGGRRSDLIQIGTSSPVSAVTVGHSTEEESKRNSDSTVPPSELILLQSSVSSNDRASIFPKLPFPTNASSALFEDTYPFAVDAHSMAVGDINGDGLDDI</sequence>
<gene>
    <name evidence="2" type="ORF">METZ01_LOCUS272788</name>
</gene>
<protein>
    <submittedName>
        <fullName evidence="2">Uncharacterized protein</fullName>
    </submittedName>
</protein>
<reference evidence="2" key="1">
    <citation type="submission" date="2018-05" db="EMBL/GenBank/DDBJ databases">
        <authorList>
            <person name="Lanie J.A."/>
            <person name="Ng W.-L."/>
            <person name="Kazmierczak K.M."/>
            <person name="Andrzejewski T.M."/>
            <person name="Davidsen T.M."/>
            <person name="Wayne K.J."/>
            <person name="Tettelin H."/>
            <person name="Glass J.I."/>
            <person name="Rusch D."/>
            <person name="Podicherti R."/>
            <person name="Tsui H.-C.T."/>
            <person name="Winkler M.E."/>
        </authorList>
    </citation>
    <scope>NUCLEOTIDE SEQUENCE</scope>
</reference>